<evidence type="ECO:0008006" key="2">
    <source>
        <dbReference type="Google" id="ProtNLM"/>
    </source>
</evidence>
<accession>A0A0F9PAP1</accession>
<name>A0A0F9PAP1_9ZZZZ</name>
<gene>
    <name evidence="1" type="ORF">LCGC14_0867190</name>
</gene>
<dbReference type="AlphaFoldDB" id="A0A0F9PAP1"/>
<dbReference type="Gene3D" id="3.40.50.620">
    <property type="entry name" value="HUPs"/>
    <property type="match status" value="1"/>
</dbReference>
<reference evidence="1" key="1">
    <citation type="journal article" date="2015" name="Nature">
        <title>Complex archaea that bridge the gap between prokaryotes and eukaryotes.</title>
        <authorList>
            <person name="Spang A."/>
            <person name="Saw J.H."/>
            <person name="Jorgensen S.L."/>
            <person name="Zaremba-Niedzwiedzka K."/>
            <person name="Martijn J."/>
            <person name="Lind A.E."/>
            <person name="van Eijk R."/>
            <person name="Schleper C."/>
            <person name="Guy L."/>
            <person name="Ettema T.J."/>
        </authorList>
    </citation>
    <scope>NUCLEOTIDE SEQUENCE</scope>
</reference>
<proteinExistence type="predicted"/>
<organism evidence="1">
    <name type="scientific">marine sediment metagenome</name>
    <dbReference type="NCBI Taxonomy" id="412755"/>
    <lineage>
        <taxon>unclassified sequences</taxon>
        <taxon>metagenomes</taxon>
        <taxon>ecological metagenomes</taxon>
    </lineage>
</organism>
<protein>
    <recommendedName>
        <fullName evidence="2">Phosphoadenosine phosphosulphate reductase domain-containing protein</fullName>
    </recommendedName>
</protein>
<evidence type="ECO:0000313" key="1">
    <source>
        <dbReference type="EMBL" id="KKN27199.1"/>
    </source>
</evidence>
<comment type="caution">
    <text evidence="1">The sequence shown here is derived from an EMBL/GenBank/DDBJ whole genome shotgun (WGS) entry which is preliminary data.</text>
</comment>
<dbReference type="EMBL" id="LAZR01002659">
    <property type="protein sequence ID" value="KKN27199.1"/>
    <property type="molecule type" value="Genomic_DNA"/>
</dbReference>
<sequence>MRVKDFSKRTLVGKVLQLGAGRQSSGIVEMIVEGDLPPVDLVVFADTGDEPQWVYDQVSYLQKRLGRVGIPLTIALQPRGICEAIKSGERFASIPMYTGFRGQKKGILRRQCTNEYKIIPAQDVVLNWLLERGHAKRRAGDGIRRVNPGIYIEQWYGIATDEMYRAKERGANWQKCRYPLIEIGYSTERTLDYIKGLGLPIPKKSSCRICPYHDNEYWLDLKLNHPEDFEHACLFDEWLRSDAAKLTRIVKGMRQEVWLHPSCIPLREVDF</sequence>
<feature type="non-terminal residue" evidence="1">
    <location>
        <position position="271"/>
    </location>
</feature>
<dbReference type="InterPro" id="IPR014729">
    <property type="entry name" value="Rossmann-like_a/b/a_fold"/>
</dbReference>